<dbReference type="InterPro" id="IPR002347">
    <property type="entry name" value="SDR_fam"/>
</dbReference>
<dbReference type="PANTHER" id="PTHR42879">
    <property type="entry name" value="3-OXOACYL-(ACYL-CARRIER-PROTEIN) REDUCTASE"/>
    <property type="match status" value="1"/>
</dbReference>
<organism evidence="3 4">
    <name type="scientific">Sphingosinicella xenopeptidilytica</name>
    <dbReference type="NCBI Taxonomy" id="364098"/>
    <lineage>
        <taxon>Bacteria</taxon>
        <taxon>Pseudomonadati</taxon>
        <taxon>Pseudomonadota</taxon>
        <taxon>Alphaproteobacteria</taxon>
        <taxon>Sphingomonadales</taxon>
        <taxon>Sphingosinicellaceae</taxon>
        <taxon>Sphingosinicella</taxon>
    </lineage>
</organism>
<dbReference type="PROSITE" id="PS00061">
    <property type="entry name" value="ADH_SHORT"/>
    <property type="match status" value="1"/>
</dbReference>
<dbReference type="CDD" id="cd05233">
    <property type="entry name" value="SDR_c"/>
    <property type="match status" value="1"/>
</dbReference>
<feature type="domain" description="Ketoreductase" evidence="2">
    <location>
        <begin position="10"/>
        <end position="201"/>
    </location>
</feature>
<keyword evidence="3" id="KW-0560">Oxidoreductase</keyword>
<dbReference type="InterPro" id="IPR050259">
    <property type="entry name" value="SDR"/>
</dbReference>
<reference evidence="4" key="1">
    <citation type="journal article" date="2019" name="Int. J. Syst. Evol. Microbiol.">
        <title>The Global Catalogue of Microorganisms (GCM) 10K type strain sequencing project: providing services to taxonomists for standard genome sequencing and annotation.</title>
        <authorList>
            <consortium name="The Broad Institute Genomics Platform"/>
            <consortium name="The Broad Institute Genome Sequencing Center for Infectious Disease"/>
            <person name="Wu L."/>
            <person name="Ma J."/>
        </authorList>
    </citation>
    <scope>NUCLEOTIDE SEQUENCE [LARGE SCALE GENOMIC DNA]</scope>
    <source>
        <strain evidence="4">CCUG 52537</strain>
    </source>
</reference>
<accession>A0ABW3C5U5</accession>
<keyword evidence="4" id="KW-1185">Reference proteome</keyword>
<dbReference type="InterPro" id="IPR036291">
    <property type="entry name" value="NAD(P)-bd_dom_sf"/>
</dbReference>
<dbReference type="InterPro" id="IPR057326">
    <property type="entry name" value="KR_dom"/>
</dbReference>
<comment type="similarity">
    <text evidence="1">Belongs to the short-chain dehydrogenases/reductases (SDR) family.</text>
</comment>
<dbReference type="NCBIfam" id="NF005559">
    <property type="entry name" value="PRK07231.1"/>
    <property type="match status" value="1"/>
</dbReference>
<evidence type="ECO:0000313" key="4">
    <source>
        <dbReference type="Proteomes" id="UP001597124"/>
    </source>
</evidence>
<dbReference type="EC" id="1.1.1.-" evidence="3"/>
<gene>
    <name evidence="3" type="ORF">ACFQ00_11670</name>
</gene>
<dbReference type="GO" id="GO:0016491">
    <property type="term" value="F:oxidoreductase activity"/>
    <property type="evidence" value="ECO:0007669"/>
    <property type="project" value="UniProtKB-KW"/>
</dbReference>
<dbReference type="Pfam" id="PF13561">
    <property type="entry name" value="adh_short_C2"/>
    <property type="match status" value="1"/>
</dbReference>
<protein>
    <submittedName>
        <fullName evidence="3">SDR family NAD(P)-dependent oxidoreductase</fullName>
        <ecNumber evidence="3">1.1.1.-</ecNumber>
    </submittedName>
</protein>
<dbReference type="SUPFAM" id="SSF51735">
    <property type="entry name" value="NAD(P)-binding Rossmann-fold domains"/>
    <property type="match status" value="1"/>
</dbReference>
<sequence>MVELMDLQGKTAIVTGGGTGIGEAVSLKLAARGANVIINYRSSAMEAEEAAERCQRLGVKAVAAKGDVGEDRDCRALAHIAQELGGSIDMLVNNAGTTKFAAHSDLDALSADDFLSIYRTNLVGAYQMIRAVTPAMKAAGRGSVVNIASIAGLFGGGSSTAYSSSKGALINLTKTMARALAPTIRVNVVCPGFIATRWYENRLPPAEYQALLRRMIDVLPLRHSGTAEEVADGVIFLLAEGANLVTGETLIMDSGAHLELAMSRAGAAASVVKHPLE</sequence>
<comment type="caution">
    <text evidence="3">The sequence shown here is derived from an EMBL/GenBank/DDBJ whole genome shotgun (WGS) entry which is preliminary data.</text>
</comment>
<dbReference type="RefSeq" id="WP_381490725.1">
    <property type="nucleotide sequence ID" value="NZ_JBHTIK010000005.1"/>
</dbReference>
<dbReference type="SMART" id="SM00822">
    <property type="entry name" value="PKS_KR"/>
    <property type="match status" value="1"/>
</dbReference>
<evidence type="ECO:0000259" key="2">
    <source>
        <dbReference type="SMART" id="SM00822"/>
    </source>
</evidence>
<proteinExistence type="inferred from homology"/>
<dbReference type="Proteomes" id="UP001597124">
    <property type="component" value="Unassembled WGS sequence"/>
</dbReference>
<evidence type="ECO:0000313" key="3">
    <source>
        <dbReference type="EMBL" id="MFD0848986.1"/>
    </source>
</evidence>
<dbReference type="InterPro" id="IPR020904">
    <property type="entry name" value="Sc_DH/Rdtase_CS"/>
</dbReference>
<dbReference type="PRINTS" id="PR00080">
    <property type="entry name" value="SDRFAMILY"/>
</dbReference>
<dbReference type="EMBL" id="JBHTIK010000005">
    <property type="protein sequence ID" value="MFD0848986.1"/>
    <property type="molecule type" value="Genomic_DNA"/>
</dbReference>
<dbReference type="PANTHER" id="PTHR42879:SF2">
    <property type="entry name" value="3-OXOACYL-[ACYL-CARRIER-PROTEIN] REDUCTASE FABG"/>
    <property type="match status" value="1"/>
</dbReference>
<name>A0ABW3C5U5_SPHXN</name>
<evidence type="ECO:0000256" key="1">
    <source>
        <dbReference type="ARBA" id="ARBA00006484"/>
    </source>
</evidence>
<dbReference type="PRINTS" id="PR00081">
    <property type="entry name" value="GDHRDH"/>
</dbReference>
<dbReference type="Gene3D" id="3.40.50.720">
    <property type="entry name" value="NAD(P)-binding Rossmann-like Domain"/>
    <property type="match status" value="1"/>
</dbReference>